<feature type="transmembrane region" description="Helical" evidence="6">
    <location>
        <begin position="356"/>
        <end position="376"/>
    </location>
</feature>
<feature type="transmembrane region" description="Helical" evidence="6">
    <location>
        <begin position="328"/>
        <end position="350"/>
    </location>
</feature>
<dbReference type="RefSeq" id="WP_264065509.1">
    <property type="nucleotide sequence ID" value="NZ_JACKTY010000010.1"/>
</dbReference>
<dbReference type="EMBL" id="JACKTY010000010">
    <property type="protein sequence ID" value="MCV7224758.1"/>
    <property type="molecule type" value="Genomic_DNA"/>
</dbReference>
<evidence type="ECO:0000256" key="4">
    <source>
        <dbReference type="ARBA" id="ARBA00022989"/>
    </source>
</evidence>
<keyword evidence="3 6" id="KW-0812">Transmembrane</keyword>
<organism evidence="8 9">
    <name type="scientific">Mycolicibacterium komossense</name>
    <dbReference type="NCBI Taxonomy" id="1779"/>
    <lineage>
        <taxon>Bacteria</taxon>
        <taxon>Bacillati</taxon>
        <taxon>Actinomycetota</taxon>
        <taxon>Actinomycetes</taxon>
        <taxon>Mycobacteriales</taxon>
        <taxon>Mycobacteriaceae</taxon>
        <taxon>Mycolicibacterium</taxon>
    </lineage>
</organism>
<dbReference type="PANTHER" id="PTHR42770:SF8">
    <property type="entry name" value="PUTRESCINE IMPORTER PUUP"/>
    <property type="match status" value="1"/>
</dbReference>
<accession>A0ABT3C5K4</accession>
<evidence type="ECO:0000256" key="5">
    <source>
        <dbReference type="ARBA" id="ARBA00023136"/>
    </source>
</evidence>
<feature type="transmembrane region" description="Helical" evidence="6">
    <location>
        <begin position="194"/>
        <end position="217"/>
    </location>
</feature>
<feature type="transmembrane region" description="Helical" evidence="6">
    <location>
        <begin position="388"/>
        <end position="405"/>
    </location>
</feature>
<evidence type="ECO:0000256" key="2">
    <source>
        <dbReference type="ARBA" id="ARBA00009523"/>
    </source>
</evidence>
<feature type="transmembrane region" description="Helical" evidence="6">
    <location>
        <begin position="21"/>
        <end position="42"/>
    </location>
</feature>
<feature type="transmembrane region" description="Helical" evidence="6">
    <location>
        <begin position="127"/>
        <end position="147"/>
    </location>
</feature>
<gene>
    <name evidence="8" type="ORF">H7J73_01700</name>
</gene>
<keyword evidence="4 6" id="KW-1133">Transmembrane helix</keyword>
<dbReference type="Pfam" id="PF00324">
    <property type="entry name" value="AA_permease"/>
    <property type="match status" value="1"/>
</dbReference>
<evidence type="ECO:0000313" key="8">
    <source>
        <dbReference type="EMBL" id="MCV7224758.1"/>
    </source>
</evidence>
<dbReference type="InterPro" id="IPR004841">
    <property type="entry name" value="AA-permease/SLC12A_dom"/>
</dbReference>
<evidence type="ECO:0000256" key="1">
    <source>
        <dbReference type="ARBA" id="ARBA00004141"/>
    </source>
</evidence>
<proteinExistence type="inferred from homology"/>
<keyword evidence="9" id="KW-1185">Reference proteome</keyword>
<comment type="subcellular location">
    <subcellularLocation>
        <location evidence="1">Membrane</location>
        <topology evidence="1">Multi-pass membrane protein</topology>
    </subcellularLocation>
</comment>
<evidence type="ECO:0000259" key="7">
    <source>
        <dbReference type="Pfam" id="PF00324"/>
    </source>
</evidence>
<comment type="caution">
    <text evidence="8">The sequence shown here is derived from an EMBL/GenBank/DDBJ whole genome shotgun (WGS) entry which is preliminary data.</text>
</comment>
<keyword evidence="5 6" id="KW-0472">Membrane</keyword>
<dbReference type="InterPro" id="IPR050367">
    <property type="entry name" value="APC_superfamily"/>
</dbReference>
<feature type="transmembrane region" description="Helical" evidence="6">
    <location>
        <begin position="154"/>
        <end position="174"/>
    </location>
</feature>
<feature type="transmembrane region" description="Helical" evidence="6">
    <location>
        <begin position="229"/>
        <end position="252"/>
    </location>
</feature>
<sequence length="445" mass="46301">MSLTSSQAAVKPTKSQLGLSSLVLFGIAYMAPAVVLATFGIISEVSSGTSSGSYLLATVAMLLTAVSYATMSARFALSGSAYSYVRKTLGAHTGFMAGWVLILDYFFLPMVIFLISGSFLSAQFEAVPFWVWIVAQVLIVSVVNVLGIRVADKANLLLLSFVALVLICFVALSLRTAATDGGASVLSPFWNMDSSLAGVAAGAAIACYSFLGFDAITTLTGEAKDPRRLIPRAIVIATLAMGLIFTVVSFAAELVLPLTVVNDVDSAAFDIAAQAGGNLLSATIVAALVIGGFASSIAAQAGGSRLLLTMGRDGVLPKRFFGYRHPKLGTPVLNIALIGAVGLFATQMTLTTSTSFINFGAFTAFTAVNLGVLVLLLRDKESGPARWVRVLLAGAAIAITVYFLLSLDTHAVTLGAGWLVAGLVYLVVLTRGFSRPPPEITSEAG</sequence>
<feature type="transmembrane region" description="Helical" evidence="6">
    <location>
        <begin position="89"/>
        <end position="115"/>
    </location>
</feature>
<evidence type="ECO:0000256" key="3">
    <source>
        <dbReference type="ARBA" id="ARBA00022692"/>
    </source>
</evidence>
<evidence type="ECO:0000313" key="9">
    <source>
        <dbReference type="Proteomes" id="UP001526201"/>
    </source>
</evidence>
<feature type="transmembrane region" description="Helical" evidence="6">
    <location>
        <begin position="411"/>
        <end position="429"/>
    </location>
</feature>
<dbReference type="Proteomes" id="UP001526201">
    <property type="component" value="Unassembled WGS sequence"/>
</dbReference>
<dbReference type="Gene3D" id="1.20.1740.10">
    <property type="entry name" value="Amino acid/polyamine transporter I"/>
    <property type="match status" value="1"/>
</dbReference>
<protein>
    <submittedName>
        <fullName evidence="8">APC family permease</fullName>
    </submittedName>
</protein>
<name>A0ABT3C5K4_9MYCO</name>
<dbReference type="PIRSF" id="PIRSF006060">
    <property type="entry name" value="AA_transporter"/>
    <property type="match status" value="1"/>
</dbReference>
<dbReference type="PANTHER" id="PTHR42770">
    <property type="entry name" value="AMINO ACID TRANSPORTER-RELATED"/>
    <property type="match status" value="1"/>
</dbReference>
<feature type="transmembrane region" description="Helical" evidence="6">
    <location>
        <begin position="54"/>
        <end position="77"/>
    </location>
</feature>
<reference evidence="8 9" key="1">
    <citation type="journal article" date="2022" name="BMC Genomics">
        <title>Comparative genome analysis of mycobacteria focusing on tRNA and non-coding RNA.</title>
        <authorList>
            <person name="Behra P.R.K."/>
            <person name="Pettersson B.M.F."/>
            <person name="Ramesh M."/>
            <person name="Das S."/>
            <person name="Dasgupta S."/>
            <person name="Kirsebom L.A."/>
        </authorList>
    </citation>
    <scope>NUCLEOTIDE SEQUENCE [LARGE SCALE GENOMIC DNA]</scope>
    <source>
        <strain evidence="8 9">DSM 44078</strain>
    </source>
</reference>
<feature type="domain" description="Amino acid permease/ SLC12A" evidence="7">
    <location>
        <begin position="40"/>
        <end position="364"/>
    </location>
</feature>
<comment type="similarity">
    <text evidence="2">Belongs to the amino acid-polyamine-organocation (APC) superfamily.</text>
</comment>
<evidence type="ECO:0000256" key="6">
    <source>
        <dbReference type="SAM" id="Phobius"/>
    </source>
</evidence>